<dbReference type="InterPro" id="IPR022029">
    <property type="entry name" value="YoaR-like_PG-bd"/>
</dbReference>
<keyword evidence="5" id="KW-1185">Reference proteome</keyword>
<organism evidence="4 5">
    <name type="scientific">Lutispora saccharofermentans</name>
    <dbReference type="NCBI Taxonomy" id="3024236"/>
    <lineage>
        <taxon>Bacteria</taxon>
        <taxon>Bacillati</taxon>
        <taxon>Bacillota</taxon>
        <taxon>Clostridia</taxon>
        <taxon>Lutisporales</taxon>
        <taxon>Lutisporaceae</taxon>
        <taxon>Lutispora</taxon>
    </lineage>
</organism>
<dbReference type="Pfam" id="PF12229">
    <property type="entry name" value="PG_binding_4"/>
    <property type="match status" value="1"/>
</dbReference>
<evidence type="ECO:0000259" key="3">
    <source>
        <dbReference type="PROSITE" id="PS51109"/>
    </source>
</evidence>
<evidence type="ECO:0000256" key="2">
    <source>
        <dbReference type="SAM" id="Phobius"/>
    </source>
</evidence>
<dbReference type="PANTHER" id="PTHR35788:SF1">
    <property type="entry name" value="EXPORTED PROTEIN"/>
    <property type="match status" value="1"/>
</dbReference>
<feature type="transmembrane region" description="Helical" evidence="2">
    <location>
        <begin position="7"/>
        <end position="28"/>
    </location>
</feature>
<evidence type="ECO:0000313" key="5">
    <source>
        <dbReference type="Proteomes" id="UP001651880"/>
    </source>
</evidence>
<dbReference type="RefSeq" id="WP_255225872.1">
    <property type="nucleotide sequence ID" value="NZ_JAJEKE010000001.1"/>
</dbReference>
<dbReference type="Pfam" id="PF04294">
    <property type="entry name" value="VanW"/>
    <property type="match status" value="1"/>
</dbReference>
<keyword evidence="2" id="KW-0812">Transmembrane</keyword>
<keyword evidence="2" id="KW-1133">Transmembrane helix</keyword>
<dbReference type="InterPro" id="IPR007391">
    <property type="entry name" value="Vancomycin_resist_VanW"/>
</dbReference>
<dbReference type="Pfam" id="PF07501">
    <property type="entry name" value="G5"/>
    <property type="match status" value="1"/>
</dbReference>
<evidence type="ECO:0000313" key="4">
    <source>
        <dbReference type="EMBL" id="MCQ1528391.1"/>
    </source>
</evidence>
<keyword evidence="1" id="KW-0732">Signal</keyword>
<protein>
    <submittedName>
        <fullName evidence="4">VanW family protein</fullName>
    </submittedName>
</protein>
<evidence type="ECO:0000256" key="1">
    <source>
        <dbReference type="ARBA" id="ARBA00022729"/>
    </source>
</evidence>
<gene>
    <name evidence="4" type="ORF">LJD61_02355</name>
</gene>
<keyword evidence="2" id="KW-0472">Membrane</keyword>
<accession>A0ABT1NEY1</accession>
<dbReference type="PANTHER" id="PTHR35788">
    <property type="entry name" value="EXPORTED PROTEIN-RELATED"/>
    <property type="match status" value="1"/>
</dbReference>
<proteinExistence type="predicted"/>
<dbReference type="Gene3D" id="2.20.230.10">
    <property type="entry name" value="Resuscitation-promoting factor rpfb"/>
    <property type="match status" value="1"/>
</dbReference>
<dbReference type="EMBL" id="JAJEKE010000001">
    <property type="protein sequence ID" value="MCQ1528391.1"/>
    <property type="molecule type" value="Genomic_DNA"/>
</dbReference>
<dbReference type="SMART" id="SM01208">
    <property type="entry name" value="G5"/>
    <property type="match status" value="1"/>
</dbReference>
<dbReference type="PROSITE" id="PS51109">
    <property type="entry name" value="G5"/>
    <property type="match status" value="1"/>
</dbReference>
<feature type="domain" description="G5" evidence="3">
    <location>
        <begin position="365"/>
        <end position="444"/>
    </location>
</feature>
<dbReference type="Proteomes" id="UP001651880">
    <property type="component" value="Unassembled WGS sequence"/>
</dbReference>
<dbReference type="InterPro" id="IPR052913">
    <property type="entry name" value="Glycopeptide_resist_protein"/>
</dbReference>
<dbReference type="InterPro" id="IPR011098">
    <property type="entry name" value="G5_dom"/>
</dbReference>
<reference evidence="4 5" key="1">
    <citation type="submission" date="2021-10" db="EMBL/GenBank/DDBJ databases">
        <title>Lutispora strain m25 sp. nov., a thermophilic, non-spore-forming bacterium isolated from a lab-scale methanogenic bioreactor digesting anaerobic sludge.</title>
        <authorList>
            <person name="El Houari A."/>
            <person name="Mcdonald J."/>
        </authorList>
    </citation>
    <scope>NUCLEOTIDE SEQUENCE [LARGE SCALE GENOMIC DNA]</scope>
    <source>
        <strain evidence="5">m25</strain>
    </source>
</reference>
<sequence>MNISFKTIAVLLILMAIILIFGSAVLFLSGDKIAPNVSIDGFDVGRMTRGEAMLQLSNAFDNNLNETYIPLKHGEGLWQMNYKDISYSYDYGKAVEEAYKIAREGNIFRRYVDSIYVRLNKKEIGIGFSYNRDSIAKLIKDISKEIDKEAKDATIRLISGKFQITEEKPGAKLNQEKAVKMIEAGVVERSIAAIELPVEVIDADIKSSELANITDKLGEYATSFNAGNQSRSSNIKIATKSVTDVLVHPGETFSLNKTIGPRLAKYGYRTAKVIINNEYVDGIGGGICQVSSTLYNAALLSNLKIVERKNHSLPSDYVSMGRDATISGDYIDLKFMNNSKYPIYIYGEVKGNQVKFSVYGKNENQGKQIKIKTEVLKKIEPKIKIIEDNSLPVGKKVVEKKAKPGYVVRSYRVLVENGKEILVEPLFTDTYRVSDGVTRVGTKPVEIIEEIRTQDEIGIN</sequence>
<comment type="caution">
    <text evidence="4">The sequence shown here is derived from an EMBL/GenBank/DDBJ whole genome shotgun (WGS) entry which is preliminary data.</text>
</comment>
<name>A0ABT1NEY1_9FIRM</name>